<keyword evidence="7" id="KW-1185">Reference proteome</keyword>
<dbReference type="SUPFAM" id="SSF55874">
    <property type="entry name" value="ATPase domain of HSP90 chaperone/DNA topoisomerase II/histidine kinase"/>
    <property type="match status" value="1"/>
</dbReference>
<dbReference type="OrthoDB" id="8127at2157"/>
<dbReference type="PANTHER" id="PTHR44757">
    <property type="entry name" value="DIGUANYLATE CYCLASE DGCP"/>
    <property type="match status" value="1"/>
</dbReference>
<organism evidence="6 7">
    <name type="scientific">Halonotius pteroides</name>
    <dbReference type="NCBI Taxonomy" id="268735"/>
    <lineage>
        <taxon>Archaea</taxon>
        <taxon>Methanobacteriati</taxon>
        <taxon>Methanobacteriota</taxon>
        <taxon>Stenosarchaea group</taxon>
        <taxon>Halobacteria</taxon>
        <taxon>Halobacteriales</taxon>
        <taxon>Haloferacaceae</taxon>
        <taxon>Halonotius</taxon>
    </lineage>
</organism>
<dbReference type="RefSeq" id="WP_120086574.1">
    <property type="nucleotide sequence ID" value="NZ_QMDW01000047.1"/>
</dbReference>
<dbReference type="Pfam" id="PF00072">
    <property type="entry name" value="Response_reg"/>
    <property type="match status" value="1"/>
</dbReference>
<reference evidence="6 7" key="1">
    <citation type="submission" date="2018-06" db="EMBL/GenBank/DDBJ databases">
        <title>Halonotius sp. F13-13 a new haloarchaeeon isolated from a solar saltern from Isla Cristina, Huelva, Spain.</title>
        <authorList>
            <person name="Duran-Viseras A."/>
            <person name="Sanchez-Porro C."/>
            <person name="Ventosa A."/>
        </authorList>
    </citation>
    <scope>NUCLEOTIDE SEQUENCE [LARGE SCALE GENOMIC DNA]</scope>
    <source>
        <strain evidence="6 7">CECT 7525</strain>
    </source>
</reference>
<dbReference type="InterPro" id="IPR003594">
    <property type="entry name" value="HATPase_dom"/>
</dbReference>
<dbReference type="CDD" id="cd16936">
    <property type="entry name" value="HATPase_RsbW-like"/>
    <property type="match status" value="1"/>
</dbReference>
<dbReference type="Pfam" id="PF02518">
    <property type="entry name" value="HATPase_c"/>
    <property type="match status" value="1"/>
</dbReference>
<dbReference type="SUPFAM" id="SSF52172">
    <property type="entry name" value="CheY-like"/>
    <property type="match status" value="1"/>
</dbReference>
<dbReference type="PROSITE" id="PS50113">
    <property type="entry name" value="PAC"/>
    <property type="match status" value="2"/>
</dbReference>
<dbReference type="NCBIfam" id="TIGR00229">
    <property type="entry name" value="sensory_box"/>
    <property type="match status" value="3"/>
</dbReference>
<dbReference type="InterPro" id="IPR001789">
    <property type="entry name" value="Sig_transdc_resp-reg_receiver"/>
</dbReference>
<comment type="caution">
    <text evidence="6">The sequence shown here is derived from an EMBL/GenBank/DDBJ whole genome shotgun (WGS) entry which is preliminary data.</text>
</comment>
<accession>A0A3A6QAT0</accession>
<dbReference type="AlphaFoldDB" id="A0A3A6QAT0"/>
<evidence type="ECO:0000259" key="2">
    <source>
        <dbReference type="PROSITE" id="PS50109"/>
    </source>
</evidence>
<dbReference type="CDD" id="cd00156">
    <property type="entry name" value="REC"/>
    <property type="match status" value="1"/>
</dbReference>
<dbReference type="SUPFAM" id="SSF55785">
    <property type="entry name" value="PYP-like sensor domain (PAS domain)"/>
    <property type="match status" value="3"/>
</dbReference>
<feature type="domain" description="Histidine kinase" evidence="2">
    <location>
        <begin position="528"/>
        <end position="731"/>
    </location>
</feature>
<dbReference type="SMART" id="SM00086">
    <property type="entry name" value="PAC"/>
    <property type="match status" value="2"/>
</dbReference>
<dbReference type="SMART" id="SM00091">
    <property type="entry name" value="PAS"/>
    <property type="match status" value="3"/>
</dbReference>
<dbReference type="Proteomes" id="UP000281564">
    <property type="component" value="Unassembled WGS sequence"/>
</dbReference>
<evidence type="ECO:0008006" key="8">
    <source>
        <dbReference type="Google" id="ProtNLM"/>
    </source>
</evidence>
<evidence type="ECO:0000259" key="5">
    <source>
        <dbReference type="PROSITE" id="PS50113"/>
    </source>
</evidence>
<dbReference type="EMBL" id="QMDW01000047">
    <property type="protein sequence ID" value="RJX47479.1"/>
    <property type="molecule type" value="Genomic_DNA"/>
</dbReference>
<feature type="domain" description="PAS" evidence="4">
    <location>
        <begin position="164"/>
        <end position="237"/>
    </location>
</feature>
<evidence type="ECO:0000313" key="7">
    <source>
        <dbReference type="Proteomes" id="UP000281564"/>
    </source>
</evidence>
<dbReference type="InterPro" id="IPR000700">
    <property type="entry name" value="PAS-assoc_C"/>
</dbReference>
<evidence type="ECO:0000256" key="1">
    <source>
        <dbReference type="PROSITE-ProRule" id="PRU00169"/>
    </source>
</evidence>
<sequence length="731" mass="82860">MDIEPSSTDSDAVNRDDSLAPGFVKVTETETQIDVLHVDANKAFVNTTAEFLENQYDIFVHPASEPEDVVEHLANNEIDCIVADYDMPGGNGIELLEAVREQHPELPFILFTAKTPDEIAGKAISKGVTDYLQKGTSTAQYELLGNRIHNVVTQRRCELRAHQLEQQFVEHAEQTNNVLWTFSPDMEDLIFINSAFEDLYGISTDRFQDNPLCFLEATHPEDRLHVEEAVNRLKDGQPVDIEHRVNGKKDHQRWVQVQAQPIYDDNDEVTRIVGLITDITEQKERENQLRQFKQAVESTGQPFYFTDCDGVIEYVNPAFEETTGYSAEEVIGKTLKILQSGAHDQSFYETIWETLLDGKTWHGELLNQRKDGEQIVIKQTIAPVTDETGQVNHFVAVSNDITEQKTRAQKRKQVIKRMTDGVFEVDADWRCTLISDHAQTVLGVSESELLGENFWDVFGNAQGTTFETEYREVMETREPTSFVEHYEEFDRWFDVQVYPNDDGGIAVYFQDVTERKERERCLELLDRVLRHNLRNDINVIRGQAEIIHNQSMNGIGESAQKIVKKSDNLIQLAEKERVLVDILQEQPEVIDVVVRPFLKTIVTKMESTYPHATLHLECPDEITTTASAKFSKAVEELISNAIIHSKSDDPIIEITVRSTPTDVSIAIVDDAPPIPRMEQNVLLKESEPTSLYHGGGLGLSLVRVLTSRSNGRIELDRVDAGGNRIELTLPS</sequence>
<dbReference type="InterPro" id="IPR036890">
    <property type="entry name" value="HATPase_C_sf"/>
</dbReference>
<evidence type="ECO:0000313" key="6">
    <source>
        <dbReference type="EMBL" id="RJX47479.1"/>
    </source>
</evidence>
<dbReference type="Gene3D" id="3.30.565.10">
    <property type="entry name" value="Histidine kinase-like ATPase, C-terminal domain"/>
    <property type="match status" value="1"/>
</dbReference>
<keyword evidence="1" id="KW-0597">Phosphoprotein</keyword>
<dbReference type="GO" id="GO:0000160">
    <property type="term" value="P:phosphorelay signal transduction system"/>
    <property type="evidence" value="ECO:0007669"/>
    <property type="project" value="InterPro"/>
</dbReference>
<dbReference type="InterPro" id="IPR013655">
    <property type="entry name" value="PAS_fold_3"/>
</dbReference>
<dbReference type="InterPro" id="IPR011006">
    <property type="entry name" value="CheY-like_superfamily"/>
</dbReference>
<evidence type="ECO:0000259" key="3">
    <source>
        <dbReference type="PROSITE" id="PS50110"/>
    </source>
</evidence>
<protein>
    <recommendedName>
        <fullName evidence="8">Histidine kinase</fullName>
    </recommendedName>
</protein>
<dbReference type="PROSITE" id="PS50112">
    <property type="entry name" value="PAS"/>
    <property type="match status" value="3"/>
</dbReference>
<dbReference type="CDD" id="cd00130">
    <property type="entry name" value="PAS"/>
    <property type="match status" value="3"/>
</dbReference>
<dbReference type="SMART" id="SM00387">
    <property type="entry name" value="HATPase_c"/>
    <property type="match status" value="1"/>
</dbReference>
<dbReference type="InterPro" id="IPR005467">
    <property type="entry name" value="His_kinase_dom"/>
</dbReference>
<evidence type="ECO:0000259" key="4">
    <source>
        <dbReference type="PROSITE" id="PS50112"/>
    </source>
</evidence>
<dbReference type="InterPro" id="IPR052155">
    <property type="entry name" value="Biofilm_reg_signaling"/>
</dbReference>
<dbReference type="InterPro" id="IPR035965">
    <property type="entry name" value="PAS-like_dom_sf"/>
</dbReference>
<dbReference type="InterPro" id="IPR000014">
    <property type="entry name" value="PAS"/>
</dbReference>
<dbReference type="Gene3D" id="3.40.50.2300">
    <property type="match status" value="1"/>
</dbReference>
<dbReference type="Gene3D" id="3.30.450.20">
    <property type="entry name" value="PAS domain"/>
    <property type="match status" value="3"/>
</dbReference>
<dbReference type="PANTHER" id="PTHR44757:SF2">
    <property type="entry name" value="BIOFILM ARCHITECTURE MAINTENANCE PROTEIN MBAA"/>
    <property type="match status" value="1"/>
</dbReference>
<dbReference type="SMART" id="SM00448">
    <property type="entry name" value="REC"/>
    <property type="match status" value="1"/>
</dbReference>
<feature type="domain" description="PAC" evidence="5">
    <location>
        <begin position="239"/>
        <end position="291"/>
    </location>
</feature>
<proteinExistence type="predicted"/>
<dbReference type="PROSITE" id="PS50109">
    <property type="entry name" value="HIS_KIN"/>
    <property type="match status" value="1"/>
</dbReference>
<dbReference type="Pfam" id="PF08448">
    <property type="entry name" value="PAS_4"/>
    <property type="match status" value="1"/>
</dbReference>
<feature type="domain" description="PAS" evidence="4">
    <location>
        <begin position="288"/>
        <end position="339"/>
    </location>
</feature>
<name>A0A3A6QAT0_9EURY</name>
<dbReference type="Pfam" id="PF08447">
    <property type="entry name" value="PAS_3"/>
    <property type="match status" value="1"/>
</dbReference>
<feature type="domain" description="Response regulatory" evidence="3">
    <location>
        <begin position="34"/>
        <end position="149"/>
    </location>
</feature>
<dbReference type="InterPro" id="IPR013656">
    <property type="entry name" value="PAS_4"/>
</dbReference>
<feature type="modified residue" description="4-aspartylphosphate" evidence="1">
    <location>
        <position position="84"/>
    </location>
</feature>
<gene>
    <name evidence="6" type="ORF">DP106_14805</name>
</gene>
<dbReference type="Pfam" id="PF13426">
    <property type="entry name" value="PAS_9"/>
    <property type="match status" value="1"/>
</dbReference>
<dbReference type="PROSITE" id="PS50110">
    <property type="entry name" value="RESPONSE_REGULATORY"/>
    <property type="match status" value="1"/>
</dbReference>
<dbReference type="InterPro" id="IPR001610">
    <property type="entry name" value="PAC"/>
</dbReference>
<feature type="domain" description="PAC" evidence="5">
    <location>
        <begin position="359"/>
        <end position="413"/>
    </location>
</feature>
<feature type="domain" description="PAS" evidence="4">
    <location>
        <begin position="407"/>
        <end position="477"/>
    </location>
</feature>